<keyword evidence="1" id="KW-1133">Transmembrane helix</keyword>
<evidence type="ECO:0000313" key="3">
    <source>
        <dbReference type="Proteomes" id="UP000269221"/>
    </source>
</evidence>
<dbReference type="OrthoDB" id="9208250at2759"/>
<keyword evidence="3" id="KW-1185">Reference proteome</keyword>
<gene>
    <name evidence="2" type="ORF">DUI87_09224</name>
</gene>
<organism evidence="2 3">
    <name type="scientific">Hirundo rustica rustica</name>
    <dbReference type="NCBI Taxonomy" id="333673"/>
    <lineage>
        <taxon>Eukaryota</taxon>
        <taxon>Metazoa</taxon>
        <taxon>Chordata</taxon>
        <taxon>Craniata</taxon>
        <taxon>Vertebrata</taxon>
        <taxon>Euteleostomi</taxon>
        <taxon>Archelosauria</taxon>
        <taxon>Archosauria</taxon>
        <taxon>Dinosauria</taxon>
        <taxon>Saurischia</taxon>
        <taxon>Theropoda</taxon>
        <taxon>Coelurosauria</taxon>
        <taxon>Aves</taxon>
        <taxon>Neognathae</taxon>
        <taxon>Neoaves</taxon>
        <taxon>Telluraves</taxon>
        <taxon>Australaves</taxon>
        <taxon>Passeriformes</taxon>
        <taxon>Sylvioidea</taxon>
        <taxon>Hirundinidae</taxon>
        <taxon>Hirundo</taxon>
    </lineage>
</organism>
<sequence length="135" mass="14994">MSNCLLSLVASLPGIIVFCGLIALFCIVLFDTTPAHGQRKTVKEFREPGKIERYIRYVIAKPNTPPEDTEFDTGALLVKVEEVNPDSNVGHLIDLSRVKKNVVDPEGTWYSLGFQDFVGITKARLDISIQESNIT</sequence>
<feature type="transmembrane region" description="Helical" evidence="1">
    <location>
        <begin position="6"/>
        <end position="30"/>
    </location>
</feature>
<dbReference type="AlphaFoldDB" id="A0A3M0KM17"/>
<proteinExistence type="predicted"/>
<keyword evidence="1" id="KW-0472">Membrane</keyword>
<accession>A0A3M0KM17</accession>
<comment type="caution">
    <text evidence="2">The sequence shown here is derived from an EMBL/GenBank/DDBJ whole genome shotgun (WGS) entry which is preliminary data.</text>
</comment>
<protein>
    <submittedName>
        <fullName evidence="2">Uncharacterized protein</fullName>
    </submittedName>
</protein>
<reference evidence="2 3" key="1">
    <citation type="submission" date="2018-07" db="EMBL/GenBank/DDBJ databases">
        <title>A high quality draft genome assembly of the barn swallow (H. rustica rustica).</title>
        <authorList>
            <person name="Formenti G."/>
            <person name="Chiara M."/>
            <person name="Poveda L."/>
            <person name="Francoijs K.-J."/>
            <person name="Bonisoli-Alquati A."/>
            <person name="Canova L."/>
            <person name="Gianfranceschi L."/>
            <person name="Horner D.S."/>
            <person name="Saino N."/>
        </authorList>
    </citation>
    <scope>NUCLEOTIDE SEQUENCE [LARGE SCALE GENOMIC DNA]</scope>
    <source>
        <strain evidence="2">Chelidonia</strain>
        <tissue evidence="2">Blood</tissue>
    </source>
</reference>
<dbReference type="EMBL" id="QRBI01000105">
    <property type="protein sequence ID" value="RMC14135.1"/>
    <property type="molecule type" value="Genomic_DNA"/>
</dbReference>
<name>A0A3M0KM17_HIRRU</name>
<keyword evidence="1" id="KW-0812">Transmembrane</keyword>
<evidence type="ECO:0000313" key="2">
    <source>
        <dbReference type="EMBL" id="RMC14135.1"/>
    </source>
</evidence>
<dbReference type="Proteomes" id="UP000269221">
    <property type="component" value="Unassembled WGS sequence"/>
</dbReference>
<evidence type="ECO:0000256" key="1">
    <source>
        <dbReference type="SAM" id="Phobius"/>
    </source>
</evidence>